<comment type="caution">
    <text evidence="1">The sequence shown here is derived from an EMBL/GenBank/DDBJ whole genome shotgun (WGS) entry which is preliminary data.</text>
</comment>
<dbReference type="Proteomes" id="UP000828390">
    <property type="component" value="Unassembled WGS sequence"/>
</dbReference>
<protein>
    <submittedName>
        <fullName evidence="1">Uncharacterized protein</fullName>
    </submittedName>
</protein>
<evidence type="ECO:0000313" key="2">
    <source>
        <dbReference type="Proteomes" id="UP000828390"/>
    </source>
</evidence>
<organism evidence="1 2">
    <name type="scientific">Dreissena polymorpha</name>
    <name type="common">Zebra mussel</name>
    <name type="synonym">Mytilus polymorpha</name>
    <dbReference type="NCBI Taxonomy" id="45954"/>
    <lineage>
        <taxon>Eukaryota</taxon>
        <taxon>Metazoa</taxon>
        <taxon>Spiralia</taxon>
        <taxon>Lophotrochozoa</taxon>
        <taxon>Mollusca</taxon>
        <taxon>Bivalvia</taxon>
        <taxon>Autobranchia</taxon>
        <taxon>Heteroconchia</taxon>
        <taxon>Euheterodonta</taxon>
        <taxon>Imparidentia</taxon>
        <taxon>Neoheterodontei</taxon>
        <taxon>Myida</taxon>
        <taxon>Dreissenoidea</taxon>
        <taxon>Dreissenidae</taxon>
        <taxon>Dreissena</taxon>
    </lineage>
</organism>
<proteinExistence type="predicted"/>
<reference evidence="1" key="1">
    <citation type="journal article" date="2019" name="bioRxiv">
        <title>The Genome of the Zebra Mussel, Dreissena polymorpha: A Resource for Invasive Species Research.</title>
        <authorList>
            <person name="McCartney M.A."/>
            <person name="Auch B."/>
            <person name="Kono T."/>
            <person name="Mallez S."/>
            <person name="Zhang Y."/>
            <person name="Obille A."/>
            <person name="Becker A."/>
            <person name="Abrahante J.E."/>
            <person name="Garbe J."/>
            <person name="Badalamenti J.P."/>
            <person name="Herman A."/>
            <person name="Mangelson H."/>
            <person name="Liachko I."/>
            <person name="Sullivan S."/>
            <person name="Sone E.D."/>
            <person name="Koren S."/>
            <person name="Silverstein K.A.T."/>
            <person name="Beckman K.B."/>
            <person name="Gohl D.M."/>
        </authorList>
    </citation>
    <scope>NUCLEOTIDE SEQUENCE</scope>
    <source>
        <strain evidence="1">Duluth1</strain>
        <tissue evidence="1">Whole animal</tissue>
    </source>
</reference>
<accession>A0A9D4DPZ6</accession>
<gene>
    <name evidence="1" type="ORF">DPMN_187941</name>
</gene>
<keyword evidence="2" id="KW-1185">Reference proteome</keyword>
<name>A0A9D4DPZ6_DREPO</name>
<sequence length="85" mass="9777">MCVPNEELRCVPTGERCIPTEVLSAYQLWTFNVYQQGNGVYQQGNLTKPNQKIRLSSFDIVKYYKPSHRLLPCVRMLFVLVPGCP</sequence>
<reference evidence="1" key="2">
    <citation type="submission" date="2020-11" db="EMBL/GenBank/DDBJ databases">
        <authorList>
            <person name="McCartney M.A."/>
            <person name="Auch B."/>
            <person name="Kono T."/>
            <person name="Mallez S."/>
            <person name="Becker A."/>
            <person name="Gohl D.M."/>
            <person name="Silverstein K.A.T."/>
            <person name="Koren S."/>
            <person name="Bechman K.B."/>
            <person name="Herman A."/>
            <person name="Abrahante J.E."/>
            <person name="Garbe J."/>
        </authorList>
    </citation>
    <scope>NUCLEOTIDE SEQUENCE</scope>
    <source>
        <strain evidence="1">Duluth1</strain>
        <tissue evidence="1">Whole animal</tissue>
    </source>
</reference>
<evidence type="ECO:0000313" key="1">
    <source>
        <dbReference type="EMBL" id="KAH3753306.1"/>
    </source>
</evidence>
<dbReference type="EMBL" id="JAIWYP010000010">
    <property type="protein sequence ID" value="KAH3753306.1"/>
    <property type="molecule type" value="Genomic_DNA"/>
</dbReference>
<dbReference type="AlphaFoldDB" id="A0A9D4DPZ6"/>